<sequence length="231" mass="25991">MSEVNNEYNEGKVLLIDKPLNWTSFDVVKKLKFALKVKKIGHAGTLDPLATGLLILCTGKMTKSIEKYQAQEKEYTGEFTLGFTTPSYDLETAPEFQSETSHINLEDLIKEASYFTGEIEQTPPIFSAVKTGGKRAYSLAREGKEVKLKSRVVNISEFEITEFKENKVAFRVRCSKGTYIRSLAYDFGEKLGVGAYLSALRRTKIGDFSVDDADNLNEFVKNKKVNTNDRP</sequence>
<evidence type="ECO:0000256" key="1">
    <source>
        <dbReference type="ARBA" id="ARBA00000385"/>
    </source>
</evidence>
<dbReference type="PANTHER" id="PTHR13767:SF2">
    <property type="entry name" value="PSEUDOURIDYLATE SYNTHASE TRUB1"/>
    <property type="match status" value="1"/>
</dbReference>
<evidence type="ECO:0000256" key="4">
    <source>
        <dbReference type="ARBA" id="ARBA00023235"/>
    </source>
</evidence>
<dbReference type="InterPro" id="IPR032819">
    <property type="entry name" value="TruB_C"/>
</dbReference>
<dbReference type="Gene3D" id="3.30.2350.10">
    <property type="entry name" value="Pseudouridine synthase"/>
    <property type="match status" value="1"/>
</dbReference>
<dbReference type="Pfam" id="PF01509">
    <property type="entry name" value="TruB_N"/>
    <property type="match status" value="1"/>
</dbReference>
<dbReference type="GO" id="GO:0003723">
    <property type="term" value="F:RNA binding"/>
    <property type="evidence" value="ECO:0007669"/>
    <property type="project" value="InterPro"/>
</dbReference>
<dbReference type="GO" id="GO:0160148">
    <property type="term" value="F:tRNA pseudouridine(55) synthase activity"/>
    <property type="evidence" value="ECO:0007669"/>
    <property type="project" value="UniProtKB-EC"/>
</dbReference>
<proteinExistence type="inferred from homology"/>
<dbReference type="PANTHER" id="PTHR13767">
    <property type="entry name" value="TRNA-PSEUDOURIDINE SYNTHASE"/>
    <property type="match status" value="1"/>
</dbReference>
<dbReference type="InterPro" id="IPR002501">
    <property type="entry name" value="PsdUridine_synth_N"/>
</dbReference>
<accession>A0A1X7IRB9</accession>
<comment type="function">
    <text evidence="5">Responsible for synthesis of pseudouridine from uracil-55 in the psi GC loop of transfer RNAs.</text>
</comment>
<dbReference type="SUPFAM" id="SSF55120">
    <property type="entry name" value="Pseudouridine synthase"/>
    <property type="match status" value="1"/>
</dbReference>
<keyword evidence="9" id="KW-1185">Reference proteome</keyword>
<evidence type="ECO:0000313" key="9">
    <source>
        <dbReference type="Proteomes" id="UP000193804"/>
    </source>
</evidence>
<evidence type="ECO:0000256" key="2">
    <source>
        <dbReference type="ARBA" id="ARBA00005642"/>
    </source>
</evidence>
<dbReference type="Pfam" id="PF16198">
    <property type="entry name" value="TruB_C_2"/>
    <property type="match status" value="1"/>
</dbReference>
<name>A0A1X7IRB9_9BACT</name>
<comment type="catalytic activity">
    <reaction evidence="1 5">
        <text>uridine(55) in tRNA = pseudouridine(55) in tRNA</text>
        <dbReference type="Rhea" id="RHEA:42532"/>
        <dbReference type="Rhea" id="RHEA-COMP:10101"/>
        <dbReference type="Rhea" id="RHEA-COMP:10102"/>
        <dbReference type="ChEBI" id="CHEBI:65314"/>
        <dbReference type="ChEBI" id="CHEBI:65315"/>
        <dbReference type="EC" id="5.4.99.25"/>
    </reaction>
</comment>
<dbReference type="InterPro" id="IPR020103">
    <property type="entry name" value="PsdUridine_synth_cat_dom_sf"/>
</dbReference>
<evidence type="ECO:0000259" key="6">
    <source>
        <dbReference type="Pfam" id="PF01509"/>
    </source>
</evidence>
<evidence type="ECO:0000256" key="3">
    <source>
        <dbReference type="ARBA" id="ARBA00022694"/>
    </source>
</evidence>
<dbReference type="CDD" id="cd02573">
    <property type="entry name" value="PseudoU_synth_EcTruB"/>
    <property type="match status" value="1"/>
</dbReference>
<dbReference type="EC" id="5.4.99.25" evidence="5"/>
<feature type="domain" description="tRNA pseudouridylate synthase B C-terminal" evidence="7">
    <location>
        <begin position="181"/>
        <end position="221"/>
    </location>
</feature>
<dbReference type="RefSeq" id="WP_085515896.1">
    <property type="nucleotide sequence ID" value="NZ_FXAW01000001.1"/>
</dbReference>
<comment type="similarity">
    <text evidence="2 5">Belongs to the pseudouridine synthase TruB family. Type 1 subfamily.</text>
</comment>
<reference evidence="9" key="1">
    <citation type="submission" date="2017-04" db="EMBL/GenBank/DDBJ databases">
        <authorList>
            <person name="Varghese N."/>
            <person name="Submissions S."/>
        </authorList>
    </citation>
    <scope>NUCLEOTIDE SEQUENCE [LARGE SCALE GENOMIC DNA]</scope>
    <source>
        <strain evidence="9">DSM 4125</strain>
    </source>
</reference>
<evidence type="ECO:0000259" key="7">
    <source>
        <dbReference type="Pfam" id="PF16198"/>
    </source>
</evidence>
<dbReference type="GO" id="GO:1990481">
    <property type="term" value="P:mRNA pseudouridine synthesis"/>
    <property type="evidence" value="ECO:0007669"/>
    <property type="project" value="TreeGrafter"/>
</dbReference>
<dbReference type="OrthoDB" id="9802309at2"/>
<dbReference type="AlphaFoldDB" id="A0A1X7IRB9"/>
<organism evidence="8 9">
    <name type="scientific">Marivirga sericea</name>
    <dbReference type="NCBI Taxonomy" id="1028"/>
    <lineage>
        <taxon>Bacteria</taxon>
        <taxon>Pseudomonadati</taxon>
        <taxon>Bacteroidota</taxon>
        <taxon>Cytophagia</taxon>
        <taxon>Cytophagales</taxon>
        <taxon>Marivirgaceae</taxon>
        <taxon>Marivirga</taxon>
    </lineage>
</organism>
<gene>
    <name evidence="5" type="primary">truB</name>
    <name evidence="8" type="ORF">SAMN05661096_00939</name>
</gene>
<feature type="domain" description="Pseudouridine synthase II N-terminal" evidence="6">
    <location>
        <begin position="34"/>
        <end position="180"/>
    </location>
</feature>
<dbReference type="GO" id="GO:0031119">
    <property type="term" value="P:tRNA pseudouridine synthesis"/>
    <property type="evidence" value="ECO:0007669"/>
    <property type="project" value="UniProtKB-UniRule"/>
</dbReference>
<dbReference type="Proteomes" id="UP000193804">
    <property type="component" value="Unassembled WGS sequence"/>
</dbReference>
<evidence type="ECO:0000256" key="5">
    <source>
        <dbReference type="HAMAP-Rule" id="MF_01080"/>
    </source>
</evidence>
<dbReference type="STRING" id="1028.SAMN05661096_00939"/>
<keyword evidence="3 5" id="KW-0819">tRNA processing</keyword>
<dbReference type="InterPro" id="IPR014780">
    <property type="entry name" value="tRNA_psdUridine_synth_TruB"/>
</dbReference>
<dbReference type="NCBIfam" id="TIGR00431">
    <property type="entry name" value="TruB"/>
    <property type="match status" value="1"/>
</dbReference>
<evidence type="ECO:0000313" key="8">
    <source>
        <dbReference type="EMBL" id="SMG17287.1"/>
    </source>
</evidence>
<dbReference type="HAMAP" id="MF_01080">
    <property type="entry name" value="TruB_bact"/>
    <property type="match status" value="1"/>
</dbReference>
<feature type="active site" description="Nucleophile" evidence="5">
    <location>
        <position position="47"/>
    </location>
</feature>
<keyword evidence="4 5" id="KW-0413">Isomerase</keyword>
<dbReference type="EMBL" id="FXAW01000001">
    <property type="protein sequence ID" value="SMG17287.1"/>
    <property type="molecule type" value="Genomic_DNA"/>
</dbReference>
<protein>
    <recommendedName>
        <fullName evidence="5">tRNA pseudouridine synthase B</fullName>
        <ecNumber evidence="5">5.4.99.25</ecNumber>
    </recommendedName>
    <alternativeName>
        <fullName evidence="5">tRNA pseudouridine(55) synthase</fullName>
        <shortName evidence="5">Psi55 synthase</shortName>
    </alternativeName>
    <alternativeName>
        <fullName evidence="5">tRNA pseudouridylate synthase</fullName>
    </alternativeName>
    <alternativeName>
        <fullName evidence="5">tRNA-uridine isomerase</fullName>
    </alternativeName>
</protein>